<dbReference type="InterPro" id="IPR008271">
    <property type="entry name" value="Ser/Thr_kinase_AS"/>
</dbReference>
<reference evidence="6 7" key="1">
    <citation type="submission" date="2023-07" db="EMBL/GenBank/DDBJ databases">
        <title>Sorghum-associated microbial communities from plants grown in Nebraska, USA.</title>
        <authorList>
            <person name="Schachtman D."/>
        </authorList>
    </citation>
    <scope>NUCLEOTIDE SEQUENCE [LARGE SCALE GENOMIC DNA]</scope>
    <source>
        <strain evidence="6 7">DS1001</strain>
    </source>
</reference>
<comment type="caution">
    <text evidence="6">The sequence shown here is derived from an EMBL/GenBank/DDBJ whole genome shotgun (WGS) entry which is preliminary data.</text>
</comment>
<evidence type="ECO:0000256" key="2">
    <source>
        <dbReference type="ARBA" id="ARBA00022741"/>
    </source>
</evidence>
<name>A0AAJ1STP4_9MICC</name>
<dbReference type="GO" id="GO:0005524">
    <property type="term" value="F:ATP binding"/>
    <property type="evidence" value="ECO:0007669"/>
    <property type="project" value="UniProtKB-KW"/>
</dbReference>
<organism evidence="6 7">
    <name type="scientific">Pseudarthrobacter niigatensis</name>
    <dbReference type="NCBI Taxonomy" id="369935"/>
    <lineage>
        <taxon>Bacteria</taxon>
        <taxon>Bacillati</taxon>
        <taxon>Actinomycetota</taxon>
        <taxon>Actinomycetes</taxon>
        <taxon>Micrococcales</taxon>
        <taxon>Micrococcaceae</taxon>
        <taxon>Pseudarthrobacter</taxon>
    </lineage>
</organism>
<dbReference type="GO" id="GO:0004674">
    <property type="term" value="F:protein serine/threonine kinase activity"/>
    <property type="evidence" value="ECO:0007669"/>
    <property type="project" value="UniProtKB-KW"/>
</dbReference>
<sequence length="319" mass="33041">MSANGTAAAAPPHSLLNSGAAPLAGRYQLRERLGRGSAAEVFRAVDLEGGPDVAVKIATAGGRKQHQRIRNEAAVLARFSHPSIVSLVDQGVVAGSGSRAGRPYLVEELALGASLAEVIRADRPGSGDVALWARGLFGALAHLHAGGLVHRDIKPANLMLSGLRRSPVRIIDFGIAAATGSAPEPGISSGTVHYMSPEQASGGTVAPSWDVYSTGLVLLELLTGNKAFPGTVIESLVARTLRSPDVPEYLGGWVPLLRSLTAMDPGERPTAADAAVMAAQLIPGVPSARRGIPAVRSRADVGPCPAARALPHRRHRQQA</sequence>
<proteinExistence type="predicted"/>
<evidence type="ECO:0000256" key="1">
    <source>
        <dbReference type="ARBA" id="ARBA00022679"/>
    </source>
</evidence>
<keyword evidence="3 6" id="KW-0418">Kinase</keyword>
<keyword evidence="7" id="KW-1185">Reference proteome</keyword>
<gene>
    <name evidence="6" type="ORF">J2T23_003001</name>
</gene>
<dbReference type="SUPFAM" id="SSF56112">
    <property type="entry name" value="Protein kinase-like (PK-like)"/>
    <property type="match status" value="1"/>
</dbReference>
<evidence type="ECO:0000256" key="3">
    <source>
        <dbReference type="ARBA" id="ARBA00022777"/>
    </source>
</evidence>
<dbReference type="RefSeq" id="WP_307361162.1">
    <property type="nucleotide sequence ID" value="NZ_JAUSTB010000010.1"/>
</dbReference>
<dbReference type="PANTHER" id="PTHR43289:SF34">
    <property type="entry name" value="SERINE_THREONINE-PROTEIN KINASE YBDM-RELATED"/>
    <property type="match status" value="1"/>
</dbReference>
<dbReference type="PROSITE" id="PS00108">
    <property type="entry name" value="PROTEIN_KINASE_ST"/>
    <property type="match status" value="1"/>
</dbReference>
<keyword evidence="6" id="KW-0723">Serine/threonine-protein kinase</keyword>
<dbReference type="Gene3D" id="1.10.510.10">
    <property type="entry name" value="Transferase(Phosphotransferase) domain 1"/>
    <property type="match status" value="1"/>
</dbReference>
<dbReference type="PANTHER" id="PTHR43289">
    <property type="entry name" value="MITOGEN-ACTIVATED PROTEIN KINASE KINASE KINASE 20-RELATED"/>
    <property type="match status" value="1"/>
</dbReference>
<dbReference type="CDD" id="cd14014">
    <property type="entry name" value="STKc_PknB_like"/>
    <property type="match status" value="1"/>
</dbReference>
<evidence type="ECO:0000313" key="6">
    <source>
        <dbReference type="EMBL" id="MDQ0147095.1"/>
    </source>
</evidence>
<dbReference type="AlphaFoldDB" id="A0AAJ1STP4"/>
<evidence type="ECO:0000256" key="4">
    <source>
        <dbReference type="ARBA" id="ARBA00022840"/>
    </source>
</evidence>
<dbReference type="Pfam" id="PF00069">
    <property type="entry name" value="Pkinase"/>
    <property type="match status" value="1"/>
</dbReference>
<keyword evidence="4" id="KW-0067">ATP-binding</keyword>
<dbReference type="EMBL" id="JAUSTB010000010">
    <property type="protein sequence ID" value="MDQ0147095.1"/>
    <property type="molecule type" value="Genomic_DNA"/>
</dbReference>
<keyword evidence="2" id="KW-0547">Nucleotide-binding</keyword>
<evidence type="ECO:0000259" key="5">
    <source>
        <dbReference type="PROSITE" id="PS50011"/>
    </source>
</evidence>
<protein>
    <submittedName>
        <fullName evidence="6">Serine/threonine protein kinase</fullName>
    </submittedName>
</protein>
<feature type="domain" description="Protein kinase" evidence="5">
    <location>
        <begin position="27"/>
        <end position="282"/>
    </location>
</feature>
<dbReference type="InterPro" id="IPR000719">
    <property type="entry name" value="Prot_kinase_dom"/>
</dbReference>
<keyword evidence="1" id="KW-0808">Transferase</keyword>
<dbReference type="Proteomes" id="UP001239267">
    <property type="component" value="Unassembled WGS sequence"/>
</dbReference>
<dbReference type="InterPro" id="IPR011009">
    <property type="entry name" value="Kinase-like_dom_sf"/>
</dbReference>
<dbReference type="Gene3D" id="3.30.200.20">
    <property type="entry name" value="Phosphorylase Kinase, domain 1"/>
    <property type="match status" value="1"/>
</dbReference>
<accession>A0AAJ1STP4</accession>
<evidence type="ECO:0000313" key="7">
    <source>
        <dbReference type="Proteomes" id="UP001239267"/>
    </source>
</evidence>
<dbReference type="PROSITE" id="PS50011">
    <property type="entry name" value="PROTEIN_KINASE_DOM"/>
    <property type="match status" value="1"/>
</dbReference>
<dbReference type="SMART" id="SM00220">
    <property type="entry name" value="S_TKc"/>
    <property type="match status" value="1"/>
</dbReference>